<protein>
    <submittedName>
        <fullName evidence="1">Uncharacterized protein</fullName>
    </submittedName>
</protein>
<sequence length="91" mass="10832">MIFTFVPHPFCFESPRLAFCKVDDEQYLATGGREATTPGITKRSYSEYPNSNQWKISYKRIAKNRRACDCKERCFIVLIYIVRCPPRKYYF</sequence>
<name>A0A2W3Z5M2_9ENTE</name>
<evidence type="ECO:0000313" key="1">
    <source>
        <dbReference type="EMBL" id="PZL72610.1"/>
    </source>
</evidence>
<evidence type="ECO:0000313" key="2">
    <source>
        <dbReference type="Proteomes" id="UP000249828"/>
    </source>
</evidence>
<comment type="caution">
    <text evidence="1">The sequence shown here is derived from an EMBL/GenBank/DDBJ whole genome shotgun (WGS) entry which is preliminary data.</text>
</comment>
<organism evidence="1 2">
    <name type="scientific">Enterococcus plantarum</name>
    <dbReference type="NCBI Taxonomy" id="1077675"/>
    <lineage>
        <taxon>Bacteria</taxon>
        <taxon>Bacillati</taxon>
        <taxon>Bacillota</taxon>
        <taxon>Bacilli</taxon>
        <taxon>Lactobacillales</taxon>
        <taxon>Enterococcaceae</taxon>
        <taxon>Enterococcus</taxon>
    </lineage>
</organism>
<dbReference type="EMBL" id="PIEU01000082">
    <property type="protein sequence ID" value="PZL72610.1"/>
    <property type="molecule type" value="Genomic_DNA"/>
</dbReference>
<keyword evidence="2" id="KW-1185">Reference proteome</keyword>
<reference evidence="1 2" key="1">
    <citation type="submission" date="2017-11" db="EMBL/GenBank/DDBJ databases">
        <title>Draft genome sequence of Enterococcus plantarum TRW2 strain isolated from lettuce.</title>
        <authorList>
            <person name="Kim E.B."/>
            <person name="Marco M.L."/>
            <person name="Williams T.R."/>
            <person name="You I.H."/>
        </authorList>
    </citation>
    <scope>NUCLEOTIDE SEQUENCE [LARGE SCALE GENOMIC DNA]</scope>
    <source>
        <strain evidence="1 2">TRW2</strain>
    </source>
</reference>
<proteinExistence type="predicted"/>
<gene>
    <name evidence="1" type="ORF">CI088_10255</name>
</gene>
<dbReference type="Proteomes" id="UP000249828">
    <property type="component" value="Unassembled WGS sequence"/>
</dbReference>
<accession>A0A2W3Z5M2</accession>
<dbReference type="AlphaFoldDB" id="A0A2W3Z5M2"/>